<name>A0A1H7GWJ9_9GAMM</name>
<dbReference type="AlphaFoldDB" id="A0A1H7GWJ9"/>
<dbReference type="Pfam" id="PF11197">
    <property type="entry name" value="DUF2835"/>
    <property type="match status" value="1"/>
</dbReference>
<dbReference type="RefSeq" id="WP_074864794.1">
    <property type="nucleotide sequence ID" value="NZ_FOAS01000002.1"/>
</dbReference>
<dbReference type="Proteomes" id="UP000185766">
    <property type="component" value="Unassembled WGS sequence"/>
</dbReference>
<dbReference type="STRING" id="1429083.GCA_001885685_01881"/>
<sequence length="74" mass="8115">MPRVILQIDVSADAFAAYYRGTASRVLVTAADGQRISLPANLLRPYLQADGVHGRFELLYQADGKLISLNLLAR</sequence>
<keyword evidence="2" id="KW-1185">Reference proteome</keyword>
<reference evidence="1 2" key="1">
    <citation type="submission" date="2016-10" db="EMBL/GenBank/DDBJ databases">
        <authorList>
            <person name="de Groot N.N."/>
        </authorList>
    </citation>
    <scope>NUCLEOTIDE SEQUENCE [LARGE SCALE GENOMIC DNA]</scope>
    <source>
        <strain evidence="1 2">JCM 19513</strain>
    </source>
</reference>
<evidence type="ECO:0000313" key="1">
    <source>
        <dbReference type="EMBL" id="SEK42438.1"/>
    </source>
</evidence>
<protein>
    <recommendedName>
        <fullName evidence="3">DUF2835 domain-containing protein</fullName>
    </recommendedName>
</protein>
<proteinExistence type="predicted"/>
<evidence type="ECO:0000313" key="2">
    <source>
        <dbReference type="Proteomes" id="UP000185766"/>
    </source>
</evidence>
<gene>
    <name evidence="1" type="ORF">SAMN05216214_102212</name>
</gene>
<evidence type="ECO:0008006" key="3">
    <source>
        <dbReference type="Google" id="ProtNLM"/>
    </source>
</evidence>
<dbReference type="InterPro" id="IPR021363">
    <property type="entry name" value="DUF2835"/>
</dbReference>
<organism evidence="1 2">
    <name type="scientific">Atopomonas hussainii</name>
    <dbReference type="NCBI Taxonomy" id="1429083"/>
    <lineage>
        <taxon>Bacteria</taxon>
        <taxon>Pseudomonadati</taxon>
        <taxon>Pseudomonadota</taxon>
        <taxon>Gammaproteobacteria</taxon>
        <taxon>Pseudomonadales</taxon>
        <taxon>Pseudomonadaceae</taxon>
        <taxon>Atopomonas</taxon>
    </lineage>
</organism>
<accession>A0A1H7GWJ9</accession>
<dbReference type="EMBL" id="FOAS01000002">
    <property type="protein sequence ID" value="SEK42438.1"/>
    <property type="molecule type" value="Genomic_DNA"/>
</dbReference>